<dbReference type="InterPro" id="IPR045000">
    <property type="entry name" value="TR"/>
</dbReference>
<dbReference type="HOGENOM" id="CLU_010194_1_1_1"/>
<evidence type="ECO:0000313" key="4">
    <source>
        <dbReference type="Proteomes" id="UP000011087"/>
    </source>
</evidence>
<dbReference type="PRINTS" id="PR00080">
    <property type="entry name" value="SDRFAMILY"/>
</dbReference>
<keyword evidence="4" id="KW-1185">Reference proteome</keyword>
<dbReference type="Proteomes" id="UP000011087">
    <property type="component" value="Unassembled WGS sequence"/>
</dbReference>
<proteinExistence type="predicted"/>
<dbReference type="EMBL" id="JH993008">
    <property type="protein sequence ID" value="EKX43737.1"/>
    <property type="molecule type" value="Genomic_DNA"/>
</dbReference>
<dbReference type="PaxDb" id="55529-EKX43737"/>
<dbReference type="FunFam" id="3.40.50.720:FF:000084">
    <property type="entry name" value="Short-chain dehydrogenase reductase"/>
    <property type="match status" value="1"/>
</dbReference>
<dbReference type="AlphaFoldDB" id="L1J5Y6"/>
<reference evidence="4" key="2">
    <citation type="submission" date="2012-11" db="EMBL/GenBank/DDBJ databases">
        <authorList>
            <person name="Kuo A."/>
            <person name="Curtis B.A."/>
            <person name="Tanifuji G."/>
            <person name="Burki F."/>
            <person name="Gruber A."/>
            <person name="Irimia M."/>
            <person name="Maruyama S."/>
            <person name="Arias M.C."/>
            <person name="Ball S.G."/>
            <person name="Gile G.H."/>
            <person name="Hirakawa Y."/>
            <person name="Hopkins J.F."/>
            <person name="Rensing S.A."/>
            <person name="Schmutz J."/>
            <person name="Symeonidi A."/>
            <person name="Elias M."/>
            <person name="Eveleigh R.J."/>
            <person name="Herman E.K."/>
            <person name="Klute M.J."/>
            <person name="Nakayama T."/>
            <person name="Obornik M."/>
            <person name="Reyes-Prieto A."/>
            <person name="Armbrust E.V."/>
            <person name="Aves S.J."/>
            <person name="Beiko R.G."/>
            <person name="Coutinho P."/>
            <person name="Dacks J.B."/>
            <person name="Durnford D.G."/>
            <person name="Fast N.M."/>
            <person name="Green B.R."/>
            <person name="Grisdale C."/>
            <person name="Hempe F."/>
            <person name="Henrissat B."/>
            <person name="Hoppner M.P."/>
            <person name="Ishida K.-I."/>
            <person name="Kim E."/>
            <person name="Koreny L."/>
            <person name="Kroth P.G."/>
            <person name="Liu Y."/>
            <person name="Malik S.-B."/>
            <person name="Maier U.G."/>
            <person name="McRose D."/>
            <person name="Mock T."/>
            <person name="Neilson J.A."/>
            <person name="Onodera N.T."/>
            <person name="Poole A.M."/>
            <person name="Pritham E.J."/>
            <person name="Richards T.A."/>
            <person name="Rocap G."/>
            <person name="Roy S.W."/>
            <person name="Sarai C."/>
            <person name="Schaack S."/>
            <person name="Shirato S."/>
            <person name="Slamovits C.H."/>
            <person name="Spencer D.F."/>
            <person name="Suzuki S."/>
            <person name="Worden A.Z."/>
            <person name="Zauner S."/>
            <person name="Barry K."/>
            <person name="Bell C."/>
            <person name="Bharti A.K."/>
            <person name="Crow J.A."/>
            <person name="Grimwood J."/>
            <person name="Kramer R."/>
            <person name="Lindquist E."/>
            <person name="Lucas S."/>
            <person name="Salamov A."/>
            <person name="McFadden G.I."/>
            <person name="Lane C.E."/>
            <person name="Keeling P.J."/>
            <person name="Gray M.W."/>
            <person name="Grigoriev I.V."/>
            <person name="Archibald J.M."/>
        </authorList>
    </citation>
    <scope>NUCLEOTIDE SEQUENCE</scope>
    <source>
        <strain evidence="4">CCMP2712</strain>
    </source>
</reference>
<dbReference type="PRINTS" id="PR00081">
    <property type="entry name" value="GDHRDH"/>
</dbReference>
<accession>L1J5Y6</accession>
<dbReference type="Gene3D" id="3.40.50.720">
    <property type="entry name" value="NAD(P)-binding Rossmann-like Domain"/>
    <property type="match status" value="1"/>
</dbReference>
<dbReference type="RefSeq" id="XP_005830717.1">
    <property type="nucleotide sequence ID" value="XM_005830660.1"/>
</dbReference>
<dbReference type="InterPro" id="IPR002347">
    <property type="entry name" value="SDR_fam"/>
</dbReference>
<evidence type="ECO:0000256" key="1">
    <source>
        <dbReference type="ARBA" id="ARBA00023002"/>
    </source>
</evidence>
<dbReference type="KEGG" id="gtt:GUITHDRAFT_72712"/>
<dbReference type="GeneID" id="17300391"/>
<dbReference type="eggNOG" id="KOG0725">
    <property type="taxonomic scope" value="Eukaryota"/>
</dbReference>
<dbReference type="OrthoDB" id="417891at2759"/>
<organism evidence="2">
    <name type="scientific">Guillardia theta (strain CCMP2712)</name>
    <name type="common">Cryptophyte</name>
    <dbReference type="NCBI Taxonomy" id="905079"/>
    <lineage>
        <taxon>Eukaryota</taxon>
        <taxon>Cryptophyceae</taxon>
        <taxon>Pyrenomonadales</taxon>
        <taxon>Geminigeraceae</taxon>
        <taxon>Guillardia</taxon>
    </lineage>
</organism>
<name>L1J5Y6_GUITC</name>
<protein>
    <submittedName>
        <fullName evidence="2 3">Uncharacterized protein</fullName>
    </submittedName>
</protein>
<dbReference type="PANTHER" id="PTHR42898:SF6">
    <property type="entry name" value="NADP-DEPENDENT MANNITOL DEHYDROGENASE"/>
    <property type="match status" value="1"/>
</dbReference>
<dbReference type="PANTHER" id="PTHR42898">
    <property type="entry name" value="TROPINONE REDUCTASE"/>
    <property type="match status" value="1"/>
</dbReference>
<dbReference type="STRING" id="905079.L1J5Y6"/>
<keyword evidence="1" id="KW-0560">Oxidoreductase</keyword>
<evidence type="ECO:0000313" key="3">
    <source>
        <dbReference type="EnsemblProtists" id="EKX43737"/>
    </source>
</evidence>
<evidence type="ECO:0000313" key="2">
    <source>
        <dbReference type="EMBL" id="EKX43737.1"/>
    </source>
</evidence>
<dbReference type="Pfam" id="PF13561">
    <property type="entry name" value="adh_short_C2"/>
    <property type="match status" value="1"/>
</dbReference>
<reference evidence="3" key="3">
    <citation type="submission" date="2015-06" db="UniProtKB">
        <authorList>
            <consortium name="EnsemblProtists"/>
        </authorList>
    </citation>
    <scope>IDENTIFICATION</scope>
</reference>
<reference evidence="2 4" key="1">
    <citation type="journal article" date="2012" name="Nature">
        <title>Algal genomes reveal evolutionary mosaicism and the fate of nucleomorphs.</title>
        <authorList>
            <consortium name="DOE Joint Genome Institute"/>
            <person name="Curtis B.A."/>
            <person name="Tanifuji G."/>
            <person name="Burki F."/>
            <person name="Gruber A."/>
            <person name="Irimia M."/>
            <person name="Maruyama S."/>
            <person name="Arias M.C."/>
            <person name="Ball S.G."/>
            <person name="Gile G.H."/>
            <person name="Hirakawa Y."/>
            <person name="Hopkins J.F."/>
            <person name="Kuo A."/>
            <person name="Rensing S.A."/>
            <person name="Schmutz J."/>
            <person name="Symeonidi A."/>
            <person name="Elias M."/>
            <person name="Eveleigh R.J."/>
            <person name="Herman E.K."/>
            <person name="Klute M.J."/>
            <person name="Nakayama T."/>
            <person name="Obornik M."/>
            <person name="Reyes-Prieto A."/>
            <person name="Armbrust E.V."/>
            <person name="Aves S.J."/>
            <person name="Beiko R.G."/>
            <person name="Coutinho P."/>
            <person name="Dacks J.B."/>
            <person name="Durnford D.G."/>
            <person name="Fast N.M."/>
            <person name="Green B.R."/>
            <person name="Grisdale C.J."/>
            <person name="Hempel F."/>
            <person name="Henrissat B."/>
            <person name="Hoppner M.P."/>
            <person name="Ishida K."/>
            <person name="Kim E."/>
            <person name="Koreny L."/>
            <person name="Kroth P.G."/>
            <person name="Liu Y."/>
            <person name="Malik S.B."/>
            <person name="Maier U.G."/>
            <person name="McRose D."/>
            <person name="Mock T."/>
            <person name="Neilson J.A."/>
            <person name="Onodera N.T."/>
            <person name="Poole A.M."/>
            <person name="Pritham E.J."/>
            <person name="Richards T.A."/>
            <person name="Rocap G."/>
            <person name="Roy S.W."/>
            <person name="Sarai C."/>
            <person name="Schaack S."/>
            <person name="Shirato S."/>
            <person name="Slamovits C.H."/>
            <person name="Spencer D.F."/>
            <person name="Suzuki S."/>
            <person name="Worden A.Z."/>
            <person name="Zauner S."/>
            <person name="Barry K."/>
            <person name="Bell C."/>
            <person name="Bharti A.K."/>
            <person name="Crow J.A."/>
            <person name="Grimwood J."/>
            <person name="Kramer R."/>
            <person name="Lindquist E."/>
            <person name="Lucas S."/>
            <person name="Salamov A."/>
            <person name="McFadden G.I."/>
            <person name="Lane C.E."/>
            <person name="Keeling P.J."/>
            <person name="Gray M.W."/>
            <person name="Grigoriev I.V."/>
            <person name="Archibald J.M."/>
        </authorList>
    </citation>
    <scope>NUCLEOTIDE SEQUENCE</scope>
    <source>
        <strain evidence="2 4">CCMP2712</strain>
    </source>
</reference>
<dbReference type="InterPro" id="IPR036291">
    <property type="entry name" value="NAD(P)-bd_dom_sf"/>
</dbReference>
<dbReference type="EnsemblProtists" id="EKX43737">
    <property type="protein sequence ID" value="EKX43737"/>
    <property type="gene ID" value="GUITHDRAFT_72712"/>
</dbReference>
<dbReference type="OMA" id="NSLACGP"/>
<dbReference type="SUPFAM" id="SSF51735">
    <property type="entry name" value="NAD(P)-binding Rossmann-fold domains"/>
    <property type="match status" value="1"/>
</dbReference>
<dbReference type="GO" id="GO:0016491">
    <property type="term" value="F:oxidoreductase activity"/>
    <property type="evidence" value="ECO:0007669"/>
    <property type="project" value="UniProtKB-KW"/>
</dbReference>
<sequence>MKSSVRERFSLKGKRCLVTGGTKGIGNGIVGELAALGANVLTCSRTEADLQECLQAWQKQGFIVQGVVADMSKEEDRIMLIKKAEEFFEGKLDVLVNNVGTNVRKTTVEYSSEEFDFLMNTNFKSCFHLCQLAFPLLQRSEGHEERSYSTGSIYAATKAAMDMLTKNLACEWAKNGIRVNCVSPWYTATPLALQVLKNETFKNEVLARTPMRRVAEVEEVAGTVAFLAMSASNYITGQVIVVDGGYTINGLH</sequence>
<gene>
    <name evidence="2" type="ORF">GUITHDRAFT_72712</name>
</gene>